<dbReference type="InterPro" id="IPR007527">
    <property type="entry name" value="Znf_SWIM"/>
</dbReference>
<reference evidence="3 4" key="1">
    <citation type="submission" date="2018-06" db="EMBL/GenBank/DDBJ databases">
        <title>Comparative genomics reveals the genomic features of Rhizophagus irregularis, R. cerebriforme, R. diaphanum and Gigaspora rosea, and their symbiotic lifestyle signature.</title>
        <authorList>
            <person name="Morin E."/>
            <person name="San Clemente H."/>
            <person name="Chen E.C.H."/>
            <person name="De La Providencia I."/>
            <person name="Hainaut M."/>
            <person name="Kuo A."/>
            <person name="Kohler A."/>
            <person name="Murat C."/>
            <person name="Tang N."/>
            <person name="Roy S."/>
            <person name="Loubradou J."/>
            <person name="Henrissat B."/>
            <person name="Grigoriev I.V."/>
            <person name="Corradi N."/>
            <person name="Roux C."/>
            <person name="Martin F.M."/>
        </authorList>
    </citation>
    <scope>NUCLEOTIDE SEQUENCE [LARGE SCALE GENOMIC DNA]</scope>
    <source>
        <strain evidence="3 4">DAOM 194757</strain>
    </source>
</reference>
<evidence type="ECO:0000313" key="4">
    <source>
        <dbReference type="Proteomes" id="UP000266673"/>
    </source>
</evidence>
<keyword evidence="1" id="KW-0862">Zinc</keyword>
<keyword evidence="1" id="KW-0479">Metal-binding</keyword>
<name>A0A397TVD7_9GLOM</name>
<dbReference type="PANTHER" id="PTHR33977">
    <property type="entry name" value="ZINC ION BINDING PROTEIN"/>
    <property type="match status" value="1"/>
</dbReference>
<dbReference type="OrthoDB" id="2430203at2759"/>
<protein>
    <recommendedName>
        <fullName evidence="2">SWIM-type domain-containing protein</fullName>
    </recommendedName>
</protein>
<organism evidence="3 4">
    <name type="scientific">Gigaspora rosea</name>
    <dbReference type="NCBI Taxonomy" id="44941"/>
    <lineage>
        <taxon>Eukaryota</taxon>
        <taxon>Fungi</taxon>
        <taxon>Fungi incertae sedis</taxon>
        <taxon>Mucoromycota</taxon>
        <taxon>Glomeromycotina</taxon>
        <taxon>Glomeromycetes</taxon>
        <taxon>Diversisporales</taxon>
        <taxon>Gigasporaceae</taxon>
        <taxon>Gigaspora</taxon>
    </lineage>
</organism>
<dbReference type="PANTHER" id="PTHR33977:SF1">
    <property type="entry name" value="ZINC ION BINDING PROTEIN"/>
    <property type="match status" value="1"/>
</dbReference>
<dbReference type="GO" id="GO:0008270">
    <property type="term" value="F:zinc ion binding"/>
    <property type="evidence" value="ECO:0007669"/>
    <property type="project" value="UniProtKB-KW"/>
</dbReference>
<evidence type="ECO:0000313" key="3">
    <source>
        <dbReference type="EMBL" id="RIB01784.1"/>
    </source>
</evidence>
<proteinExistence type="predicted"/>
<accession>A0A397TVD7</accession>
<evidence type="ECO:0000259" key="2">
    <source>
        <dbReference type="PROSITE" id="PS50966"/>
    </source>
</evidence>
<dbReference type="AlphaFoldDB" id="A0A397TVD7"/>
<feature type="domain" description="SWIM-type" evidence="2">
    <location>
        <begin position="495"/>
        <end position="536"/>
    </location>
</feature>
<evidence type="ECO:0000256" key="1">
    <source>
        <dbReference type="PROSITE-ProRule" id="PRU00325"/>
    </source>
</evidence>
<keyword evidence="4" id="KW-1185">Reference proteome</keyword>
<comment type="caution">
    <text evidence="3">The sequence shown here is derived from an EMBL/GenBank/DDBJ whole genome shotgun (WGS) entry which is preliminary data.</text>
</comment>
<dbReference type="Pfam" id="PF04434">
    <property type="entry name" value="SWIM"/>
    <property type="match status" value="1"/>
</dbReference>
<keyword evidence="1" id="KW-0863">Zinc-finger</keyword>
<dbReference type="Proteomes" id="UP000266673">
    <property type="component" value="Unassembled WGS sequence"/>
</dbReference>
<dbReference type="PROSITE" id="PS50966">
    <property type="entry name" value="ZF_SWIM"/>
    <property type="match status" value="1"/>
</dbReference>
<sequence length="599" mass="69816">MALLLNEAILNNNEPGRLLPIDIDAIFDIDEESDMDISDQLGAKPDISDSEMDDALDRIMDATDGVGEMWEMQDNDETPQDLHNTEKSNPFHLPADSYEEWIKNLEKAELSYNSVAEKDSSKKSRLAQKESKKCGCKSYIKVMLPVDSTTVTLQHYYKHNNYQPGRLSDLYTLPLSDNICHFISQRALEGLDTHSIQQLLRHRGIELQDRVQLLEQGTEPQNIQSLCDGLVTRDDIYNIVHNTLKLCAYLDNDELESLIKWQEKLNCVEKQKELIKFARVVCLDGTHGLNQHGYHLFMLIIRHPATGKKNSEWNSDIFMVDDAGKEIKAVEECLPDANVLLYHFHVLRSWRRNLNHHRGANKDSHKTIIWKNLWQLMKTEGWDNLEVLKQITEAINKWRRMGVEASTKFANYFERWWKPKYDKWMICLRGVARDMIDTNNLIEAFHRKLKYIYMRGRPKRRLDGEVYLLVEINNIYNISSDTWIVRSMTNADIEYSVRKSNDDDNLNTSLYICTCCDFRVRQLPCKHIFAVLSRFQISEDNIEENDQYDQVQHHVEVNISNSSSTSYTPINYINAEKGEFEKLQEELAAIAAEWKDKNN</sequence>
<dbReference type="EMBL" id="QKWP01002941">
    <property type="protein sequence ID" value="RIB01784.1"/>
    <property type="molecule type" value="Genomic_DNA"/>
</dbReference>
<gene>
    <name evidence="3" type="ORF">C2G38_2229680</name>
</gene>